<dbReference type="Pfam" id="PF12833">
    <property type="entry name" value="HTH_18"/>
    <property type="match status" value="1"/>
</dbReference>
<dbReference type="RefSeq" id="WP_132122067.1">
    <property type="nucleotide sequence ID" value="NZ_SLWS01000007.1"/>
</dbReference>
<keyword evidence="2 5" id="KW-0238">DNA-binding</keyword>
<dbReference type="InterPro" id="IPR050204">
    <property type="entry name" value="AraC_XylS_family_regulators"/>
</dbReference>
<keyword evidence="3" id="KW-0804">Transcription</keyword>
<evidence type="ECO:0000259" key="4">
    <source>
        <dbReference type="PROSITE" id="PS01124"/>
    </source>
</evidence>
<dbReference type="AlphaFoldDB" id="A0A4R2JHN0"/>
<dbReference type="PRINTS" id="PR00032">
    <property type="entry name" value="HTHARAC"/>
</dbReference>
<dbReference type="InterPro" id="IPR018060">
    <property type="entry name" value="HTH_AraC"/>
</dbReference>
<dbReference type="GO" id="GO:0003700">
    <property type="term" value="F:DNA-binding transcription factor activity"/>
    <property type="evidence" value="ECO:0007669"/>
    <property type="project" value="InterPro"/>
</dbReference>
<dbReference type="PANTHER" id="PTHR46796">
    <property type="entry name" value="HTH-TYPE TRANSCRIPTIONAL ACTIVATOR RHAS-RELATED"/>
    <property type="match status" value="1"/>
</dbReference>
<dbReference type="OrthoDB" id="9799345at2"/>
<evidence type="ECO:0000256" key="1">
    <source>
        <dbReference type="ARBA" id="ARBA00023015"/>
    </source>
</evidence>
<dbReference type="Proteomes" id="UP000295680">
    <property type="component" value="Unassembled WGS sequence"/>
</dbReference>
<name>A0A4R2JHN0_9PSEU</name>
<dbReference type="InterPro" id="IPR018062">
    <property type="entry name" value="HTH_AraC-typ_CS"/>
</dbReference>
<feature type="domain" description="HTH araC/xylS-type" evidence="4">
    <location>
        <begin position="172"/>
        <end position="270"/>
    </location>
</feature>
<reference evidence="5 6" key="1">
    <citation type="submission" date="2019-03" db="EMBL/GenBank/DDBJ databases">
        <title>Genomic Encyclopedia of Type Strains, Phase IV (KMG-IV): sequencing the most valuable type-strain genomes for metagenomic binning, comparative biology and taxonomic classification.</title>
        <authorList>
            <person name="Goeker M."/>
        </authorList>
    </citation>
    <scope>NUCLEOTIDE SEQUENCE [LARGE SCALE GENOMIC DNA]</scope>
    <source>
        <strain evidence="5 6">DSM 45934</strain>
    </source>
</reference>
<organism evidence="5 6">
    <name type="scientific">Actinocrispum wychmicini</name>
    <dbReference type="NCBI Taxonomy" id="1213861"/>
    <lineage>
        <taxon>Bacteria</taxon>
        <taxon>Bacillati</taxon>
        <taxon>Actinomycetota</taxon>
        <taxon>Actinomycetes</taxon>
        <taxon>Pseudonocardiales</taxon>
        <taxon>Pseudonocardiaceae</taxon>
        <taxon>Actinocrispum</taxon>
    </lineage>
</organism>
<protein>
    <submittedName>
        <fullName evidence="5">AraC-like DNA-binding protein</fullName>
    </submittedName>
</protein>
<accession>A0A4R2JHN0</accession>
<dbReference type="InterPro" id="IPR014710">
    <property type="entry name" value="RmlC-like_jellyroll"/>
</dbReference>
<dbReference type="InterPro" id="IPR003313">
    <property type="entry name" value="AraC-bd"/>
</dbReference>
<evidence type="ECO:0000313" key="5">
    <source>
        <dbReference type="EMBL" id="TCO55899.1"/>
    </source>
</evidence>
<dbReference type="Gene3D" id="1.10.10.60">
    <property type="entry name" value="Homeodomain-like"/>
    <property type="match status" value="2"/>
</dbReference>
<dbReference type="InterPro" id="IPR020449">
    <property type="entry name" value="Tscrpt_reg_AraC-type_HTH"/>
</dbReference>
<proteinExistence type="predicted"/>
<dbReference type="GO" id="GO:0043565">
    <property type="term" value="F:sequence-specific DNA binding"/>
    <property type="evidence" value="ECO:0007669"/>
    <property type="project" value="InterPro"/>
</dbReference>
<dbReference type="PROSITE" id="PS00041">
    <property type="entry name" value="HTH_ARAC_FAMILY_1"/>
    <property type="match status" value="1"/>
</dbReference>
<dbReference type="InterPro" id="IPR009057">
    <property type="entry name" value="Homeodomain-like_sf"/>
</dbReference>
<dbReference type="Pfam" id="PF02311">
    <property type="entry name" value="AraC_binding"/>
    <property type="match status" value="1"/>
</dbReference>
<keyword evidence="1" id="KW-0805">Transcription regulation</keyword>
<dbReference type="SMART" id="SM00342">
    <property type="entry name" value="HTH_ARAC"/>
    <property type="match status" value="1"/>
</dbReference>
<comment type="caution">
    <text evidence="5">The sequence shown here is derived from an EMBL/GenBank/DDBJ whole genome shotgun (WGS) entry which is preliminary data.</text>
</comment>
<evidence type="ECO:0000313" key="6">
    <source>
        <dbReference type="Proteomes" id="UP000295680"/>
    </source>
</evidence>
<dbReference type="PROSITE" id="PS01124">
    <property type="entry name" value="HTH_ARAC_FAMILY_2"/>
    <property type="match status" value="1"/>
</dbReference>
<dbReference type="EMBL" id="SLWS01000007">
    <property type="protein sequence ID" value="TCO55899.1"/>
    <property type="molecule type" value="Genomic_DNA"/>
</dbReference>
<evidence type="ECO:0000256" key="2">
    <source>
        <dbReference type="ARBA" id="ARBA00023125"/>
    </source>
</evidence>
<dbReference type="InterPro" id="IPR011051">
    <property type="entry name" value="RmlC_Cupin_sf"/>
</dbReference>
<sequence>MPLMLRFELHALGRPYHAALVRVGPRADSAPHAHVDFHELMCVVGGRGQHLLAHGPEPLAEGDVVLVRPWDRHAFTGRGPDGLEFVNVAFPSSVWRGFCDLSGIGADWENAPTPPTLRLDPAPAGAAFQTVLDRFHAGPTTVDLLRFWTDLLSLVPQPPEPAVARGTPPWLADACRAMRREENLRLGTPRLVELARVSPAHLARSVRRHYGVTPTALVAGLRLELAATLLAGSAEPVSTIATRTGFASQSYFTRCFQEAYRMPPREFRQRAQRAFVP</sequence>
<keyword evidence="6" id="KW-1185">Reference proteome</keyword>
<evidence type="ECO:0000256" key="3">
    <source>
        <dbReference type="ARBA" id="ARBA00023163"/>
    </source>
</evidence>
<gene>
    <name evidence="5" type="ORF">EV192_107322</name>
</gene>
<dbReference type="SUPFAM" id="SSF51182">
    <property type="entry name" value="RmlC-like cupins"/>
    <property type="match status" value="1"/>
</dbReference>
<dbReference type="SUPFAM" id="SSF46689">
    <property type="entry name" value="Homeodomain-like"/>
    <property type="match status" value="1"/>
</dbReference>
<dbReference type="Gene3D" id="2.60.120.10">
    <property type="entry name" value="Jelly Rolls"/>
    <property type="match status" value="1"/>
</dbReference>